<evidence type="ECO:0000313" key="1">
    <source>
        <dbReference type="EMBL" id="PTD01185.1"/>
    </source>
</evidence>
<dbReference type="OrthoDB" id="2883672at2759"/>
<dbReference type="Proteomes" id="UP000663297">
    <property type="component" value="Chromosome 1"/>
</dbReference>
<gene>
    <name evidence="1" type="ORF">FCULG_00012705</name>
    <name evidence="2" type="ORF">HYE67_000082</name>
</gene>
<name>A0A2T4GCI4_FUSCU</name>
<keyword evidence="3" id="KW-1185">Reference proteome</keyword>
<sequence length="97" mass="10422">MLPADSRSSTKLDVRRFGPMLSKEIAKTDVTLEAGVGAASIGLPFDVSGAVKYSTSNRFGAVLVCENDVVSQGFDLCQPFATWLEENGKALFTDYPD</sequence>
<proteinExistence type="predicted"/>
<evidence type="ECO:0000313" key="3">
    <source>
        <dbReference type="Proteomes" id="UP000241587"/>
    </source>
</evidence>
<accession>A0A2T4GCI4</accession>
<dbReference type="Proteomes" id="UP000241587">
    <property type="component" value="Unassembled WGS sequence"/>
</dbReference>
<dbReference type="AlphaFoldDB" id="A0A2T4GCI4"/>
<evidence type="ECO:0000313" key="2">
    <source>
        <dbReference type="EMBL" id="QPC57851.1"/>
    </source>
</evidence>
<dbReference type="EMBL" id="PVEM01000031">
    <property type="protein sequence ID" value="PTD01185.1"/>
    <property type="molecule type" value="Genomic_DNA"/>
</dbReference>
<protein>
    <submittedName>
        <fullName evidence="1">Uncharacterized protein</fullName>
    </submittedName>
</protein>
<reference evidence="2" key="2">
    <citation type="submission" date="2020-11" db="EMBL/GenBank/DDBJ databases">
        <title>The chromosome-scale genome resource for two endophytic Fusarium species: F. culmorum and F. pseudograminearum.</title>
        <authorList>
            <person name="Yuan Z."/>
        </authorList>
    </citation>
    <scope>NUCLEOTIDE SEQUENCE</scope>
    <source>
        <strain evidence="2">Class2-1B</strain>
    </source>
</reference>
<reference evidence="1 3" key="1">
    <citation type="submission" date="2018-02" db="EMBL/GenBank/DDBJ databases">
        <title>Fusarium culmorum secondary metabolites in fungal-bacterial-plant interactions.</title>
        <authorList>
            <person name="Schmidt R."/>
        </authorList>
    </citation>
    <scope>NUCLEOTIDE SEQUENCE [LARGE SCALE GENOMIC DNA]</scope>
    <source>
        <strain evidence="1 3">PV</strain>
    </source>
</reference>
<organism evidence="1 3">
    <name type="scientific">Fusarium culmorum</name>
    <dbReference type="NCBI Taxonomy" id="5516"/>
    <lineage>
        <taxon>Eukaryota</taxon>
        <taxon>Fungi</taxon>
        <taxon>Dikarya</taxon>
        <taxon>Ascomycota</taxon>
        <taxon>Pezizomycotina</taxon>
        <taxon>Sordariomycetes</taxon>
        <taxon>Hypocreomycetidae</taxon>
        <taxon>Hypocreales</taxon>
        <taxon>Nectriaceae</taxon>
        <taxon>Fusarium</taxon>
    </lineage>
</organism>
<dbReference type="EMBL" id="CP064747">
    <property type="protein sequence ID" value="QPC57851.1"/>
    <property type="molecule type" value="Genomic_DNA"/>
</dbReference>